<dbReference type="HOGENOM" id="CLU_2669867_0_0_0"/>
<name>E8T548_THEA1</name>
<sequence>MSVSKRFILPDEVKAFIVQELLPSKGLSCRSVESGIRTIVVYLNESISNGEVEELKRITKERFGNTYTVIFVPRN</sequence>
<dbReference type="Proteomes" id="UP000006362">
    <property type="component" value="Chromosome"/>
</dbReference>
<evidence type="ECO:0000313" key="2">
    <source>
        <dbReference type="Proteomes" id="UP000006362"/>
    </source>
</evidence>
<keyword evidence="2" id="KW-1185">Reference proteome</keyword>
<reference evidence="1" key="1">
    <citation type="submission" date="2011-01" db="EMBL/GenBank/DDBJ databases">
        <title>Complete sequence of chromosome of Thermovibrio ammonificans HB-1.</title>
        <authorList>
            <consortium name="US DOE Joint Genome Institute"/>
            <person name="Lucas S."/>
            <person name="Copeland A."/>
            <person name="Lapidus A."/>
            <person name="Cheng J.-F."/>
            <person name="Goodwin L."/>
            <person name="Pitluck S."/>
            <person name="Davenport K."/>
            <person name="Detter J.C."/>
            <person name="Han C."/>
            <person name="Tapia R."/>
            <person name="Land M."/>
            <person name="Hauser L."/>
            <person name="Kyrpides N."/>
            <person name="Ivanova N."/>
            <person name="Ovchinnikova G."/>
            <person name="Vetriani C."/>
            <person name="Woyke T."/>
        </authorList>
    </citation>
    <scope>NUCLEOTIDE SEQUENCE [LARGE SCALE GENOMIC DNA]</scope>
    <source>
        <strain evidence="1">HB-1</strain>
    </source>
</reference>
<protein>
    <submittedName>
        <fullName evidence="1">Uncharacterized protein</fullName>
    </submittedName>
</protein>
<dbReference type="EMBL" id="CP002444">
    <property type="protein sequence ID" value="ADU97580.1"/>
    <property type="molecule type" value="Genomic_DNA"/>
</dbReference>
<organism evidence="1 2">
    <name type="scientific">Thermovibrio ammonificans (strain DSM 15698 / JCM 12110 / HB-1)</name>
    <dbReference type="NCBI Taxonomy" id="648996"/>
    <lineage>
        <taxon>Bacteria</taxon>
        <taxon>Pseudomonadati</taxon>
        <taxon>Aquificota</taxon>
        <taxon>Aquificia</taxon>
        <taxon>Desulfurobacteriales</taxon>
        <taxon>Desulfurobacteriaceae</taxon>
        <taxon>Thermovibrio</taxon>
    </lineage>
</organism>
<evidence type="ECO:0000313" key="1">
    <source>
        <dbReference type="EMBL" id="ADU97580.1"/>
    </source>
</evidence>
<dbReference type="KEGG" id="tam:Theam_1624"/>
<accession>E8T548</accession>
<dbReference type="RefSeq" id="WP_013538365.1">
    <property type="nucleotide sequence ID" value="NC_014926.1"/>
</dbReference>
<proteinExistence type="predicted"/>
<dbReference type="AlphaFoldDB" id="E8T548"/>
<gene>
    <name evidence="1" type="ordered locus">Theam_1624</name>
</gene>